<dbReference type="AlphaFoldDB" id="A0A3G1A6D2"/>
<dbReference type="InterPro" id="IPR001279">
    <property type="entry name" value="Metallo-B-lactamas"/>
</dbReference>
<evidence type="ECO:0000313" key="3">
    <source>
        <dbReference type="Proteomes" id="UP000266720"/>
    </source>
</evidence>
<dbReference type="RefSeq" id="WP_020962034.1">
    <property type="nucleotide sequence ID" value="NZ_CP007493.1"/>
</dbReference>
<dbReference type="PANTHER" id="PTHR43546:SF8">
    <property type="entry name" value="METALLO-BETA-LACTAMASE DOMAIN-CONTAINING PROTEIN"/>
    <property type="match status" value="1"/>
</dbReference>
<sequence>MGTIEYKGITITHFLHASFKITGHNTTIYIDPFQISSEPHDADIVICTHDHYDHCSPDDVKKVAKKDTVIIASTNCMAKVKQLGLEYKLLNPGDKIEVRNVAIEAVPAYNIGKRFHPKEYRGIGVVVRIGGVAIYHAGDTDLIPEMSNLRGKVQVALLPVSGTYVMDWNEAVKAAETIMPEIAIPMHYGAIVGNKNDAENFAKKLAGKVRVEII</sequence>
<dbReference type="GeneID" id="16572987"/>
<dbReference type="SUPFAM" id="SSF56281">
    <property type="entry name" value="Metallo-hydrolase/oxidoreductase"/>
    <property type="match status" value="1"/>
</dbReference>
<dbReference type="Pfam" id="PF13483">
    <property type="entry name" value="Lactamase_B_3"/>
    <property type="match status" value="1"/>
</dbReference>
<gene>
    <name evidence="2" type="ORF">TCARB_1423</name>
</gene>
<dbReference type="Gene3D" id="3.60.15.10">
    <property type="entry name" value="Ribonuclease Z/Hydroxyacylglutathione hydrolase-like"/>
    <property type="match status" value="1"/>
</dbReference>
<evidence type="ECO:0000259" key="1">
    <source>
        <dbReference type="SMART" id="SM00849"/>
    </source>
</evidence>
<dbReference type="InterPro" id="IPR050114">
    <property type="entry name" value="UPF0173_UPF0282_UlaG_hydrolase"/>
</dbReference>
<dbReference type="EMBL" id="CP007493">
    <property type="protein sequence ID" value="AJB42469.1"/>
    <property type="molecule type" value="Genomic_DNA"/>
</dbReference>
<protein>
    <recommendedName>
        <fullName evidence="1">Metallo-beta-lactamase domain-containing protein</fullName>
    </recommendedName>
</protein>
<reference evidence="3" key="1">
    <citation type="book" date="2010" name="EXTREMOPHILES" publisher="0:0-0">
        <title>Complete genome sequences of ten hyperthermophilic archaea reveal their metabolic capabilities and possible ecological roles.</title>
        <editorList>
            <person name="?"/>
        </editorList>
        <authorList>
            <person name="Ravin N.V."/>
            <person name="Mardanov A.V."/>
            <person name="Bonch-Osmolovskaya E.A."/>
            <person name="Skryabin K.G."/>
        </authorList>
    </citation>
    <scope>NUCLEOTIDE SEQUENCE [LARGE SCALE GENOMIC DNA]</scope>
    <source>
        <strain evidence="3">1505</strain>
    </source>
</reference>
<dbReference type="SMART" id="SM00849">
    <property type="entry name" value="Lactamase_B"/>
    <property type="match status" value="1"/>
</dbReference>
<dbReference type="Proteomes" id="UP000266720">
    <property type="component" value="Chromosome"/>
</dbReference>
<name>A0A3G1A6D2_9CREN</name>
<dbReference type="GeneID" id="25406830"/>
<organism evidence="2 3">
    <name type="scientific">Thermofilum adornatum 1505</name>
    <dbReference type="NCBI Taxonomy" id="697581"/>
    <lineage>
        <taxon>Archaea</taxon>
        <taxon>Thermoproteota</taxon>
        <taxon>Thermoprotei</taxon>
        <taxon>Thermofilales</taxon>
        <taxon>Thermofilaceae</taxon>
        <taxon>Thermofilum</taxon>
    </lineage>
</organism>
<dbReference type="KEGG" id="tcb:TCARB_1423"/>
<proteinExistence type="predicted"/>
<dbReference type="InterPro" id="IPR036866">
    <property type="entry name" value="RibonucZ/Hydroxyglut_hydro"/>
</dbReference>
<feature type="domain" description="Metallo-beta-lactamase" evidence="1">
    <location>
        <begin position="15"/>
        <end position="187"/>
    </location>
</feature>
<evidence type="ECO:0000313" key="2">
    <source>
        <dbReference type="EMBL" id="AJB42469.1"/>
    </source>
</evidence>
<dbReference type="STRING" id="697581.TCARB_1423"/>
<dbReference type="PANTHER" id="PTHR43546">
    <property type="entry name" value="UPF0173 METAL-DEPENDENT HYDROLASE MJ1163-RELATED"/>
    <property type="match status" value="1"/>
</dbReference>
<accession>A0A3G1A6D2</accession>